<gene>
    <name evidence="2" type="ORF">A605_03685</name>
</gene>
<sequence>MRRERELIYLVAPSGHPNFGDEFIASAWLRELARRRPRARVVLDCHTPGVAAVLHHRVHPDLTVTDTLWRLAERAETPDDAAAVVADPGRFPELVSGVHLAAHADVVHVLGGGWINDHWPHHTKVVAAAASVGRPQAVRAATGQGLTPATEVAADLAPWWARFDRVDVRDTPSLDVLPAGVDAAVSGDDAWLYAADTVVRHGLGQGTADARDRDFVLCAQSDLLGVPVEQLAQWLLDALRALGATGPRLAVVECIPRGDAVVWDHMRRLDPHLCAGAHFVAFDELWTHGLPARPGQTWVTTRYHPHLIAAARGARGIAVVAHEGPYYQVKHEAVGSSWPVVAVTGSSGTEVPAAGPGFTEGQLRERSELARAVADRIYPVGRLADVVRNTFEALRDKLWAQG</sequence>
<proteinExistence type="predicted"/>
<dbReference type="eggNOG" id="COG2327">
    <property type="taxonomic scope" value="Bacteria"/>
</dbReference>
<dbReference type="Proteomes" id="UP000011723">
    <property type="component" value="Chromosome"/>
</dbReference>
<dbReference type="KEGG" id="chn:A605_03685"/>
<organism evidence="2 3">
    <name type="scientific">Corynebacterium halotolerans YIM 70093 = DSM 44683</name>
    <dbReference type="NCBI Taxonomy" id="1121362"/>
    <lineage>
        <taxon>Bacteria</taxon>
        <taxon>Bacillati</taxon>
        <taxon>Actinomycetota</taxon>
        <taxon>Actinomycetes</taxon>
        <taxon>Mycobacteriales</taxon>
        <taxon>Corynebacteriaceae</taxon>
        <taxon>Corynebacterium</taxon>
    </lineage>
</organism>
<dbReference type="RefSeq" id="WP_015400167.1">
    <property type="nucleotide sequence ID" value="NC_020302.1"/>
</dbReference>
<evidence type="ECO:0000313" key="2">
    <source>
        <dbReference type="EMBL" id="AGF71748.1"/>
    </source>
</evidence>
<dbReference type="PATRIC" id="fig|1121362.3.peg.741"/>
<name>M1NK07_9CORY</name>
<dbReference type="Pfam" id="PF04230">
    <property type="entry name" value="PS_pyruv_trans"/>
    <property type="match status" value="1"/>
</dbReference>
<dbReference type="InterPro" id="IPR007345">
    <property type="entry name" value="Polysacch_pyruvyl_Trfase"/>
</dbReference>
<evidence type="ECO:0000259" key="1">
    <source>
        <dbReference type="Pfam" id="PF04230"/>
    </source>
</evidence>
<dbReference type="HOGENOM" id="CLU_050032_0_0_11"/>
<protein>
    <recommendedName>
        <fullName evidence="1">Polysaccharide pyruvyl transferase domain-containing protein</fullName>
    </recommendedName>
</protein>
<accession>M1NK07</accession>
<keyword evidence="3" id="KW-1185">Reference proteome</keyword>
<dbReference type="AlphaFoldDB" id="M1NK07"/>
<feature type="domain" description="Polysaccharide pyruvyl transferase" evidence="1">
    <location>
        <begin position="18"/>
        <end position="192"/>
    </location>
</feature>
<evidence type="ECO:0000313" key="3">
    <source>
        <dbReference type="Proteomes" id="UP000011723"/>
    </source>
</evidence>
<reference evidence="2 3" key="1">
    <citation type="journal article" date="2012" name="Stand. Genomic Sci.">
        <title>Genome sequence of the halotolerant bacterium Corynebacterium halotolerans type strain YIM 70093(T) (= DSM 44683(T)).</title>
        <authorList>
            <person name="Ruckert C."/>
            <person name="Albersmeier A."/>
            <person name="Al-Dilaimi A."/>
            <person name="Niehaus K."/>
            <person name="Szczepanowski R."/>
            <person name="Kalinowski J."/>
        </authorList>
    </citation>
    <scope>NUCLEOTIDE SEQUENCE [LARGE SCALE GENOMIC DNA]</scope>
    <source>
        <strain evidence="2">YIM 70093</strain>
    </source>
</reference>
<dbReference type="STRING" id="1121362.A605_03685"/>
<dbReference type="EMBL" id="CP003697">
    <property type="protein sequence ID" value="AGF71748.1"/>
    <property type="molecule type" value="Genomic_DNA"/>
</dbReference>